<keyword evidence="1" id="KW-0378">Hydrolase</keyword>
<evidence type="ECO:0000256" key="1">
    <source>
        <dbReference type="ARBA" id="ARBA00022801"/>
    </source>
</evidence>
<feature type="domain" description="AB hydrolase-1" evidence="2">
    <location>
        <begin position="38"/>
        <end position="244"/>
    </location>
</feature>
<dbReference type="InterPro" id="IPR000639">
    <property type="entry name" value="Epox_hydrolase-like"/>
</dbReference>
<accession>A0ABP8LJR2</accession>
<dbReference type="SUPFAM" id="SSF53474">
    <property type="entry name" value="alpha/beta-Hydrolases"/>
    <property type="match status" value="1"/>
</dbReference>
<dbReference type="Gene3D" id="3.40.50.1820">
    <property type="entry name" value="alpha/beta hydrolase"/>
    <property type="match status" value="1"/>
</dbReference>
<gene>
    <name evidence="3" type="ORF">GCM10023188_18260</name>
</gene>
<dbReference type="PANTHER" id="PTHR42977:SF3">
    <property type="entry name" value="AB HYDROLASE-1 DOMAIN-CONTAINING PROTEIN"/>
    <property type="match status" value="1"/>
</dbReference>
<proteinExistence type="predicted"/>
<dbReference type="RefSeq" id="WP_345158479.1">
    <property type="nucleotide sequence ID" value="NZ_BAABHC010000009.1"/>
</dbReference>
<sequence length="292" mass="33299">MKDKRTVEQVIARHKDSGKFFTVDGVQTFALDQGSGEAVLCLHGVPTSSFLYRNVVRSLAQRGFRGVSIDLPGLGLAERPSGFDYSFGNFARFLANAAQQLGLEKYHLVVHDIGGPIGFALAATHPDRILSLTILNTWVDVVNFQKPMPMRPFEKRVIGELQLAALRHRTWYMMFKSVGTVDHERITKEEVYAYVDLLKREDGGKAFLKIMRNFDHSIEFRDLCLKAVKYTPYPVQVIWGAEDPGLTFRRYGFEIMEAAELEHLYTLKASHLLQEERWEEIAQRITEIAYIG</sequence>
<reference evidence="4" key="1">
    <citation type="journal article" date="2019" name="Int. J. Syst. Evol. Microbiol.">
        <title>The Global Catalogue of Microorganisms (GCM) 10K type strain sequencing project: providing services to taxonomists for standard genome sequencing and annotation.</title>
        <authorList>
            <consortium name="The Broad Institute Genomics Platform"/>
            <consortium name="The Broad Institute Genome Sequencing Center for Infectious Disease"/>
            <person name="Wu L."/>
            <person name="Ma J."/>
        </authorList>
    </citation>
    <scope>NUCLEOTIDE SEQUENCE [LARGE SCALE GENOMIC DNA]</scope>
    <source>
        <strain evidence="4">JCM 17926</strain>
    </source>
</reference>
<keyword evidence="4" id="KW-1185">Reference proteome</keyword>
<dbReference type="InterPro" id="IPR051340">
    <property type="entry name" value="Haloalkane_dehalogenase"/>
</dbReference>
<dbReference type="Pfam" id="PF00561">
    <property type="entry name" value="Abhydrolase_1"/>
    <property type="match status" value="1"/>
</dbReference>
<dbReference type="InterPro" id="IPR029058">
    <property type="entry name" value="AB_hydrolase_fold"/>
</dbReference>
<name>A0ABP8LJR2_9BACT</name>
<dbReference type="EMBL" id="BAABHC010000009">
    <property type="protein sequence ID" value="GAA4431070.1"/>
    <property type="molecule type" value="Genomic_DNA"/>
</dbReference>
<dbReference type="InterPro" id="IPR000073">
    <property type="entry name" value="AB_hydrolase_1"/>
</dbReference>
<evidence type="ECO:0000259" key="2">
    <source>
        <dbReference type="Pfam" id="PF00561"/>
    </source>
</evidence>
<organism evidence="3 4">
    <name type="scientific">Pontibacter saemangeumensis</name>
    <dbReference type="NCBI Taxonomy" id="1084525"/>
    <lineage>
        <taxon>Bacteria</taxon>
        <taxon>Pseudomonadati</taxon>
        <taxon>Bacteroidota</taxon>
        <taxon>Cytophagia</taxon>
        <taxon>Cytophagales</taxon>
        <taxon>Hymenobacteraceae</taxon>
        <taxon>Pontibacter</taxon>
    </lineage>
</organism>
<protein>
    <submittedName>
        <fullName evidence="3">Haloalkane dehalogenase</fullName>
    </submittedName>
</protein>
<evidence type="ECO:0000313" key="3">
    <source>
        <dbReference type="EMBL" id="GAA4431070.1"/>
    </source>
</evidence>
<dbReference type="PRINTS" id="PR00111">
    <property type="entry name" value="ABHYDROLASE"/>
</dbReference>
<comment type="caution">
    <text evidence="3">The sequence shown here is derived from an EMBL/GenBank/DDBJ whole genome shotgun (WGS) entry which is preliminary data.</text>
</comment>
<dbReference type="PRINTS" id="PR00412">
    <property type="entry name" value="EPOXHYDRLASE"/>
</dbReference>
<evidence type="ECO:0000313" key="4">
    <source>
        <dbReference type="Proteomes" id="UP001500552"/>
    </source>
</evidence>
<dbReference type="PANTHER" id="PTHR42977">
    <property type="entry name" value="HYDROLASE-RELATED"/>
    <property type="match status" value="1"/>
</dbReference>
<dbReference type="Proteomes" id="UP001500552">
    <property type="component" value="Unassembled WGS sequence"/>
</dbReference>